<comment type="caution">
    <text evidence="2">The sequence shown here is derived from an EMBL/GenBank/DDBJ whole genome shotgun (WGS) entry which is preliminary data.</text>
</comment>
<reference evidence="2 3" key="1">
    <citation type="submission" date="2024-11" db="EMBL/GenBank/DDBJ databases">
        <title>A near-complete genome assembly of Cinchona calisaya.</title>
        <authorList>
            <person name="Lian D.C."/>
            <person name="Zhao X.W."/>
            <person name="Wei L."/>
        </authorList>
    </citation>
    <scope>NUCLEOTIDE SEQUENCE [LARGE SCALE GENOMIC DNA]</scope>
    <source>
        <tissue evidence="2">Nenye</tissue>
    </source>
</reference>
<dbReference type="Proteomes" id="UP001630127">
    <property type="component" value="Unassembled WGS sequence"/>
</dbReference>
<evidence type="ECO:0000313" key="2">
    <source>
        <dbReference type="EMBL" id="KAL3523316.1"/>
    </source>
</evidence>
<proteinExistence type="predicted"/>
<gene>
    <name evidence="2" type="ORF">ACH5RR_016150</name>
</gene>
<evidence type="ECO:0000256" key="1">
    <source>
        <dbReference type="SAM" id="MobiDB-lite"/>
    </source>
</evidence>
<name>A0ABD2ZX50_9GENT</name>
<evidence type="ECO:0000313" key="3">
    <source>
        <dbReference type="Proteomes" id="UP001630127"/>
    </source>
</evidence>
<feature type="region of interest" description="Disordered" evidence="1">
    <location>
        <begin position="93"/>
        <end position="120"/>
    </location>
</feature>
<accession>A0ABD2ZX50</accession>
<protein>
    <submittedName>
        <fullName evidence="2">Uncharacterized protein</fullName>
    </submittedName>
</protein>
<dbReference type="EMBL" id="JBJUIK010000007">
    <property type="protein sequence ID" value="KAL3523316.1"/>
    <property type="molecule type" value="Genomic_DNA"/>
</dbReference>
<sequence length="120" mass="14310">MEHRERLVGLTERFRVGWRQIKLDVWLGRVMRMVELRERMEALMRSEVRKKGKGRSWSRWGREWDGFRNMLEKSQVPGPSMYAIPQQQRLISSTDQQRNLSYNVQPSTETPNSNIGYLSL</sequence>
<dbReference type="AlphaFoldDB" id="A0ABD2ZX50"/>
<keyword evidence="3" id="KW-1185">Reference proteome</keyword>
<organism evidence="2 3">
    <name type="scientific">Cinchona calisaya</name>
    <dbReference type="NCBI Taxonomy" id="153742"/>
    <lineage>
        <taxon>Eukaryota</taxon>
        <taxon>Viridiplantae</taxon>
        <taxon>Streptophyta</taxon>
        <taxon>Embryophyta</taxon>
        <taxon>Tracheophyta</taxon>
        <taxon>Spermatophyta</taxon>
        <taxon>Magnoliopsida</taxon>
        <taxon>eudicotyledons</taxon>
        <taxon>Gunneridae</taxon>
        <taxon>Pentapetalae</taxon>
        <taxon>asterids</taxon>
        <taxon>lamiids</taxon>
        <taxon>Gentianales</taxon>
        <taxon>Rubiaceae</taxon>
        <taxon>Cinchonoideae</taxon>
        <taxon>Cinchoneae</taxon>
        <taxon>Cinchona</taxon>
    </lineage>
</organism>